<reference evidence="1 2" key="1">
    <citation type="submission" date="2019-11" db="EMBL/GenBank/DDBJ databases">
        <title>Pseudomonas flavidum sp. nov., isolated from Baiyang Lake.</title>
        <authorList>
            <person name="Zhao Y."/>
        </authorList>
    </citation>
    <scope>NUCLEOTIDE SEQUENCE [LARGE SCALE GENOMIC DNA]</scope>
    <source>
        <strain evidence="2">R-22-3 w-18</strain>
    </source>
</reference>
<sequence>MSFVLGKRKAILFVLLVLSLLVVFVLRLGESVFYFYGGGAIFNNSISMKVHEVTVGEASFCVPEAYFVYANSLDPDSSIGIILSVNLEDLEPWSLYDERVGFSKSRNSLSRDEVNQIEAKKLGLKIAYSKEGSRSIDNRWKILLGVTGVQEENSGKYIRLMPLKASMFKYYLVPQGAVDYSYIIGCNSGARCSLENYYGNGVRYEISFDETKLDAVGDIEMRSRRLIDKFICE</sequence>
<dbReference type="AlphaFoldDB" id="A0A6I4KR92"/>
<dbReference type="Proteomes" id="UP000429555">
    <property type="component" value="Unassembled WGS sequence"/>
</dbReference>
<proteinExistence type="predicted"/>
<evidence type="ECO:0000313" key="1">
    <source>
        <dbReference type="EMBL" id="MVW74161.1"/>
    </source>
</evidence>
<accession>A0A6I4KR92</accession>
<gene>
    <name evidence="1" type="ORF">GJV18_02415</name>
</gene>
<comment type="caution">
    <text evidence="1">The sequence shown here is derived from an EMBL/GenBank/DDBJ whole genome shotgun (WGS) entry which is preliminary data.</text>
</comment>
<organism evidence="1 2">
    <name type="scientific">Pseudomonas xionganensis</name>
    <dbReference type="NCBI Taxonomy" id="2654845"/>
    <lineage>
        <taxon>Bacteria</taxon>
        <taxon>Pseudomonadati</taxon>
        <taxon>Pseudomonadota</taxon>
        <taxon>Gammaproteobacteria</taxon>
        <taxon>Pseudomonadales</taxon>
        <taxon>Pseudomonadaceae</taxon>
        <taxon>Pseudomonas</taxon>
    </lineage>
</organism>
<dbReference type="RefSeq" id="WP_160343130.1">
    <property type="nucleotide sequence ID" value="NZ_WKJZ01000001.1"/>
</dbReference>
<evidence type="ECO:0000313" key="2">
    <source>
        <dbReference type="Proteomes" id="UP000429555"/>
    </source>
</evidence>
<protein>
    <submittedName>
        <fullName evidence="1">Uncharacterized protein</fullName>
    </submittedName>
</protein>
<keyword evidence="2" id="KW-1185">Reference proteome</keyword>
<dbReference type="EMBL" id="WKJZ01000001">
    <property type="protein sequence ID" value="MVW74161.1"/>
    <property type="molecule type" value="Genomic_DNA"/>
</dbReference>
<name>A0A6I4KR92_9PSED</name>